<gene>
    <name evidence="1" type="ORF">PISMIDRAFT_107968</name>
</gene>
<keyword evidence="2" id="KW-1185">Reference proteome</keyword>
<evidence type="ECO:0000313" key="1">
    <source>
        <dbReference type="EMBL" id="KIK19252.1"/>
    </source>
</evidence>
<dbReference type="AlphaFoldDB" id="A0A0C9Z9U9"/>
<organism evidence="1 2">
    <name type="scientific">Pisolithus microcarpus 441</name>
    <dbReference type="NCBI Taxonomy" id="765257"/>
    <lineage>
        <taxon>Eukaryota</taxon>
        <taxon>Fungi</taxon>
        <taxon>Dikarya</taxon>
        <taxon>Basidiomycota</taxon>
        <taxon>Agaricomycotina</taxon>
        <taxon>Agaricomycetes</taxon>
        <taxon>Agaricomycetidae</taxon>
        <taxon>Boletales</taxon>
        <taxon>Sclerodermatineae</taxon>
        <taxon>Pisolithaceae</taxon>
        <taxon>Pisolithus</taxon>
    </lineage>
</organism>
<dbReference type="Proteomes" id="UP000054018">
    <property type="component" value="Unassembled WGS sequence"/>
</dbReference>
<evidence type="ECO:0000313" key="2">
    <source>
        <dbReference type="Proteomes" id="UP000054018"/>
    </source>
</evidence>
<protein>
    <submittedName>
        <fullName evidence="1">Uncharacterized protein</fullName>
    </submittedName>
</protein>
<dbReference type="STRING" id="765257.A0A0C9Z9U9"/>
<accession>A0A0C9Z9U9</accession>
<sequence>LIAEWAIEFEDIFYQRRVDRIPFIRPCVHLTCHLASKAAHVGSPICSSQWTMERTIGNLGQEIRQPSDPFSNLAQQGIRRCQVNALKAMLPHLDPPENTNPHASADLGNGYILLAKRDRYLTAVRGEEERVIAEYLGLPFAPKIRRWACLRLPNGQIARSEYQELQKAPEDIRMSRNVKVTLNGGDQIVEVRYFARLIIRVADEHAALDADIASPDRFHFADVALVTAYSQPHTDLLEKSYGVLASCMKPAQPSLQVIKISDIRSVVAMIPHCPIIHGVAEERYFLVEKSGMEIARFGVEDDEE</sequence>
<proteinExistence type="predicted"/>
<name>A0A0C9Z9U9_9AGAM</name>
<dbReference type="EMBL" id="KN833787">
    <property type="protein sequence ID" value="KIK19252.1"/>
    <property type="molecule type" value="Genomic_DNA"/>
</dbReference>
<feature type="non-terminal residue" evidence="1">
    <location>
        <position position="304"/>
    </location>
</feature>
<dbReference type="HOGENOM" id="CLU_047287_0_0_1"/>
<reference evidence="2" key="2">
    <citation type="submission" date="2015-01" db="EMBL/GenBank/DDBJ databases">
        <title>Evolutionary Origins and Diversification of the Mycorrhizal Mutualists.</title>
        <authorList>
            <consortium name="DOE Joint Genome Institute"/>
            <consortium name="Mycorrhizal Genomics Consortium"/>
            <person name="Kohler A."/>
            <person name="Kuo A."/>
            <person name="Nagy L.G."/>
            <person name="Floudas D."/>
            <person name="Copeland A."/>
            <person name="Barry K.W."/>
            <person name="Cichocki N."/>
            <person name="Veneault-Fourrey C."/>
            <person name="LaButti K."/>
            <person name="Lindquist E.A."/>
            <person name="Lipzen A."/>
            <person name="Lundell T."/>
            <person name="Morin E."/>
            <person name="Murat C."/>
            <person name="Riley R."/>
            <person name="Ohm R."/>
            <person name="Sun H."/>
            <person name="Tunlid A."/>
            <person name="Henrissat B."/>
            <person name="Grigoriev I.V."/>
            <person name="Hibbett D.S."/>
            <person name="Martin F."/>
        </authorList>
    </citation>
    <scope>NUCLEOTIDE SEQUENCE [LARGE SCALE GENOMIC DNA]</scope>
    <source>
        <strain evidence="2">441</strain>
    </source>
</reference>
<reference evidence="1 2" key="1">
    <citation type="submission" date="2014-04" db="EMBL/GenBank/DDBJ databases">
        <authorList>
            <consortium name="DOE Joint Genome Institute"/>
            <person name="Kuo A."/>
            <person name="Kohler A."/>
            <person name="Costa M.D."/>
            <person name="Nagy L.G."/>
            <person name="Floudas D."/>
            <person name="Copeland A."/>
            <person name="Barry K.W."/>
            <person name="Cichocki N."/>
            <person name="Veneault-Fourrey C."/>
            <person name="LaButti K."/>
            <person name="Lindquist E.A."/>
            <person name="Lipzen A."/>
            <person name="Lundell T."/>
            <person name="Morin E."/>
            <person name="Murat C."/>
            <person name="Sun H."/>
            <person name="Tunlid A."/>
            <person name="Henrissat B."/>
            <person name="Grigoriev I.V."/>
            <person name="Hibbett D.S."/>
            <person name="Martin F."/>
            <person name="Nordberg H.P."/>
            <person name="Cantor M.N."/>
            <person name="Hua S.X."/>
        </authorList>
    </citation>
    <scope>NUCLEOTIDE SEQUENCE [LARGE SCALE GENOMIC DNA]</scope>
    <source>
        <strain evidence="1 2">441</strain>
    </source>
</reference>
<dbReference type="OrthoDB" id="2669721at2759"/>